<feature type="domain" description="Histidine kinase" evidence="11">
    <location>
        <begin position="431"/>
        <end position="642"/>
    </location>
</feature>
<feature type="domain" description="CheW-like" evidence="12">
    <location>
        <begin position="644"/>
        <end position="781"/>
    </location>
</feature>
<evidence type="ECO:0000256" key="7">
    <source>
        <dbReference type="ARBA" id="ARBA00023012"/>
    </source>
</evidence>
<dbReference type="Gene3D" id="1.20.120.160">
    <property type="entry name" value="HPT domain"/>
    <property type="match status" value="1"/>
</dbReference>
<sequence>MSFEADEDILQDFLVEAGEILELLSEQLVDLENSPDDMDLLNAIFRGFHTVKGGAGFLQLNSLVDCCHVAENVFDMLRNGQRKVSTELMDVVLQALDTINEMFSQVRDRVEPTPADPELLKALADLAQPEGAAPAAEAAAPPEPAPTEPEPASTTPQQPTANAGTEGGGDITDAEFEKLLDAVADESSEVKAAAPTAAGGDEITEDEFEALLDQLHGSGPVSSDAATPPEPPAKAAEPAPATTSAAAPPSGSDEITEDEFEALLNELHGGSAPVGQATTPAETAEAPPAATTPAAPAGAPAAAAAKTGSDLITEAEFESLLDELQGSPPAAPTKPAAASPPPAQPAATAAPVKREPPAAAPPASPPKPPAAAEARQPAGGGGKPAPAKEAPAAEATVRVDTARLDDIMNMVGELVLVRNRLVRLGNKSGDEVLSKAVANLDVVTGDLQLSVMKTRMQPIKKVFGRFPRVVRDLARSLKKEINLELEGEETDLDKNLVEALADPLVHLVRNAVDHGIESPEDREKAGKSRKGTVVLSAQQEGDHILLSIADDGAGMDPDKLRGIAVSRGIYEQDAADRLSDNECYNLIFAPGFSTKTEITDISGRGVGMDVVKNKISQLNGTINIDSVKGEGSKLIIKVPLTLAIMPTLMVMLENQAFALPLVSVNEIFHLDLSKTNVVDGQEVVIVREKALPLFHLKRWLINGRRFDESDVTKTEAHVVVVSVGTQRVGFVVDQLIGQEEVVIKPLGQTLQGTPGMAGATITGDGRIALILDVPSLLKEYA</sequence>
<feature type="compositionally biased region" description="Pro residues" evidence="10">
    <location>
        <begin position="358"/>
        <end position="369"/>
    </location>
</feature>
<dbReference type="SUPFAM" id="SSF47384">
    <property type="entry name" value="Homodimeric domain of signal transducing histidine kinase"/>
    <property type="match status" value="1"/>
</dbReference>
<dbReference type="FunFam" id="2.30.30.40:FF:000048">
    <property type="entry name" value="Chemotaxis protein CheA, putative"/>
    <property type="match status" value="1"/>
</dbReference>
<dbReference type="CDD" id="cd00088">
    <property type="entry name" value="HPT"/>
    <property type="match status" value="1"/>
</dbReference>
<dbReference type="EC" id="2.7.13.3" evidence="2"/>
<dbReference type="SUPFAM" id="SSF55874">
    <property type="entry name" value="ATPase domain of HSP90 chaperone/DNA topoisomerase II/histidine kinase"/>
    <property type="match status" value="1"/>
</dbReference>
<dbReference type="GO" id="GO:0000155">
    <property type="term" value="F:phosphorelay sensor kinase activity"/>
    <property type="evidence" value="ECO:0007669"/>
    <property type="project" value="InterPro"/>
</dbReference>
<feature type="compositionally biased region" description="Low complexity" evidence="10">
    <location>
        <begin position="233"/>
        <end position="250"/>
    </location>
</feature>
<dbReference type="PROSITE" id="PS50109">
    <property type="entry name" value="HIS_KIN"/>
    <property type="match status" value="1"/>
</dbReference>
<evidence type="ECO:0000259" key="11">
    <source>
        <dbReference type="PROSITE" id="PS50109"/>
    </source>
</evidence>
<evidence type="ECO:0000256" key="6">
    <source>
        <dbReference type="ARBA" id="ARBA00022777"/>
    </source>
</evidence>
<evidence type="ECO:0000313" key="14">
    <source>
        <dbReference type="EMBL" id="NYZ65475.1"/>
    </source>
</evidence>
<reference evidence="14 15" key="1">
    <citation type="submission" date="2020-07" db="EMBL/GenBank/DDBJ databases">
        <title>Endozoicomonas sp. nov., isolated from sediment.</title>
        <authorList>
            <person name="Gu T."/>
        </authorList>
    </citation>
    <scope>NUCLEOTIDE SEQUENCE [LARGE SCALE GENOMIC DNA]</scope>
    <source>
        <strain evidence="14 15">SM1973</strain>
    </source>
</reference>
<dbReference type="SMART" id="SM00073">
    <property type="entry name" value="HPT"/>
    <property type="match status" value="1"/>
</dbReference>
<dbReference type="Pfam" id="PF01584">
    <property type="entry name" value="CheW"/>
    <property type="match status" value="1"/>
</dbReference>
<dbReference type="PROSITE" id="PS50894">
    <property type="entry name" value="HPT"/>
    <property type="match status" value="1"/>
</dbReference>
<dbReference type="Pfam" id="PF02895">
    <property type="entry name" value="H-kinase_dim"/>
    <property type="match status" value="1"/>
</dbReference>
<evidence type="ECO:0000256" key="8">
    <source>
        <dbReference type="ARBA" id="ARBA00035100"/>
    </source>
</evidence>
<feature type="modified residue" description="Phosphohistidine" evidence="9">
    <location>
        <position position="49"/>
    </location>
</feature>
<comment type="catalytic activity">
    <reaction evidence="1">
        <text>ATP + protein L-histidine = ADP + protein N-phospho-L-histidine.</text>
        <dbReference type="EC" id="2.7.13.3"/>
    </reaction>
</comment>
<dbReference type="SUPFAM" id="SSF47226">
    <property type="entry name" value="Histidine-containing phosphotransfer domain, HPT domain"/>
    <property type="match status" value="1"/>
</dbReference>
<evidence type="ECO:0000259" key="13">
    <source>
        <dbReference type="PROSITE" id="PS50894"/>
    </source>
</evidence>
<dbReference type="PANTHER" id="PTHR43395:SF1">
    <property type="entry name" value="CHEMOTAXIS PROTEIN CHEA"/>
    <property type="match status" value="1"/>
</dbReference>
<feature type="region of interest" description="Disordered" evidence="10">
    <location>
        <begin position="216"/>
        <end position="255"/>
    </location>
</feature>
<feature type="domain" description="HPt" evidence="13">
    <location>
        <begin position="2"/>
        <end position="106"/>
    </location>
</feature>
<dbReference type="EMBL" id="JACCKB010000005">
    <property type="protein sequence ID" value="NYZ65475.1"/>
    <property type="molecule type" value="Genomic_DNA"/>
</dbReference>
<feature type="compositionally biased region" description="Low complexity" evidence="10">
    <location>
        <begin position="150"/>
        <end position="161"/>
    </location>
</feature>
<keyword evidence="6" id="KW-0418">Kinase</keyword>
<evidence type="ECO:0000256" key="9">
    <source>
        <dbReference type="PROSITE-ProRule" id="PRU00110"/>
    </source>
</evidence>
<dbReference type="Gene3D" id="1.10.287.560">
    <property type="entry name" value="Histidine kinase CheA-like, homodimeric domain"/>
    <property type="match status" value="1"/>
</dbReference>
<proteinExistence type="predicted"/>
<dbReference type="GO" id="GO:0006935">
    <property type="term" value="P:chemotaxis"/>
    <property type="evidence" value="ECO:0007669"/>
    <property type="project" value="InterPro"/>
</dbReference>
<dbReference type="RefSeq" id="WP_180567504.1">
    <property type="nucleotide sequence ID" value="NZ_JACCKB010000005.1"/>
</dbReference>
<evidence type="ECO:0000259" key="12">
    <source>
        <dbReference type="PROSITE" id="PS50851"/>
    </source>
</evidence>
<dbReference type="InterPro" id="IPR003594">
    <property type="entry name" value="HATPase_dom"/>
</dbReference>
<gene>
    <name evidence="14" type="ORF">H0A36_05590</name>
</gene>
<evidence type="ECO:0000313" key="15">
    <source>
        <dbReference type="Proteomes" id="UP000569732"/>
    </source>
</evidence>
<organism evidence="14 15">
    <name type="scientific">Spartinivicinus marinus</name>
    <dbReference type="NCBI Taxonomy" id="2994442"/>
    <lineage>
        <taxon>Bacteria</taxon>
        <taxon>Pseudomonadati</taxon>
        <taxon>Pseudomonadota</taxon>
        <taxon>Gammaproteobacteria</taxon>
        <taxon>Oceanospirillales</taxon>
        <taxon>Zooshikellaceae</taxon>
        <taxon>Spartinivicinus</taxon>
    </lineage>
</organism>
<keyword evidence="5" id="KW-0808">Transferase</keyword>
<dbReference type="CDD" id="cd00731">
    <property type="entry name" value="CheA_reg"/>
    <property type="match status" value="1"/>
</dbReference>
<accession>A0A853I8B1</accession>
<dbReference type="InterPro" id="IPR036097">
    <property type="entry name" value="HisK_dim/P_sf"/>
</dbReference>
<feature type="region of interest" description="Disordered" evidence="10">
    <location>
        <begin position="269"/>
        <end position="308"/>
    </location>
</feature>
<dbReference type="Gene3D" id="3.30.565.10">
    <property type="entry name" value="Histidine kinase-like ATPase, C-terminal domain"/>
    <property type="match status" value="1"/>
</dbReference>
<evidence type="ECO:0000256" key="3">
    <source>
        <dbReference type="ARBA" id="ARBA00021495"/>
    </source>
</evidence>
<keyword evidence="7" id="KW-0902">Two-component regulatory system</keyword>
<feature type="compositionally biased region" description="Low complexity" evidence="10">
    <location>
        <begin position="384"/>
        <end position="394"/>
    </location>
</feature>
<dbReference type="GO" id="GO:0005737">
    <property type="term" value="C:cytoplasm"/>
    <property type="evidence" value="ECO:0007669"/>
    <property type="project" value="InterPro"/>
</dbReference>
<comment type="caution">
    <text evidence="14">The sequence shown here is derived from an EMBL/GenBank/DDBJ whole genome shotgun (WGS) entry which is preliminary data.</text>
</comment>
<dbReference type="CDD" id="cd16916">
    <property type="entry name" value="HATPase_CheA-like"/>
    <property type="match status" value="1"/>
</dbReference>
<dbReference type="InterPro" id="IPR051315">
    <property type="entry name" value="Bact_Chemotaxis_CheA"/>
</dbReference>
<dbReference type="InterPro" id="IPR036641">
    <property type="entry name" value="HPT_dom_sf"/>
</dbReference>
<feature type="compositionally biased region" description="Low complexity" evidence="10">
    <location>
        <begin position="277"/>
        <end position="305"/>
    </location>
</feature>
<dbReference type="FunFam" id="3.30.565.10:FF:000016">
    <property type="entry name" value="Chemotaxis protein CheA, putative"/>
    <property type="match status" value="1"/>
</dbReference>
<evidence type="ECO:0000256" key="2">
    <source>
        <dbReference type="ARBA" id="ARBA00012438"/>
    </source>
</evidence>
<dbReference type="InterPro" id="IPR004358">
    <property type="entry name" value="Sig_transdc_His_kin-like_C"/>
</dbReference>
<evidence type="ECO:0000256" key="10">
    <source>
        <dbReference type="SAM" id="MobiDB-lite"/>
    </source>
</evidence>
<dbReference type="PRINTS" id="PR00344">
    <property type="entry name" value="BCTRLSENSOR"/>
</dbReference>
<evidence type="ECO:0000256" key="1">
    <source>
        <dbReference type="ARBA" id="ARBA00000085"/>
    </source>
</evidence>
<evidence type="ECO:0000256" key="5">
    <source>
        <dbReference type="ARBA" id="ARBA00022679"/>
    </source>
</evidence>
<dbReference type="InterPro" id="IPR002545">
    <property type="entry name" value="CheW-lke_dom"/>
</dbReference>
<dbReference type="Pfam" id="PF01627">
    <property type="entry name" value="Hpt"/>
    <property type="match status" value="1"/>
</dbReference>
<dbReference type="InterPro" id="IPR036061">
    <property type="entry name" value="CheW-like_dom_sf"/>
</dbReference>
<dbReference type="Pfam" id="PF02518">
    <property type="entry name" value="HATPase_c"/>
    <property type="match status" value="1"/>
</dbReference>
<dbReference type="SMART" id="SM00260">
    <property type="entry name" value="CheW"/>
    <property type="match status" value="1"/>
</dbReference>
<dbReference type="FunFam" id="1.20.120.160:FF:000008">
    <property type="entry name" value="Chemotaxis sensor histidine kinase CheA"/>
    <property type="match status" value="1"/>
</dbReference>
<dbReference type="InterPro" id="IPR004105">
    <property type="entry name" value="CheA-like_dim"/>
</dbReference>
<name>A0A853I8B1_9GAMM</name>
<protein>
    <recommendedName>
        <fullName evidence="3">Chemotaxis protein CheA</fullName>
        <ecNumber evidence="2">2.7.13.3</ecNumber>
    </recommendedName>
</protein>
<feature type="compositionally biased region" description="Low complexity" evidence="10">
    <location>
        <begin position="129"/>
        <end position="140"/>
    </location>
</feature>
<dbReference type="Gene3D" id="2.30.30.40">
    <property type="entry name" value="SH3 Domains"/>
    <property type="match status" value="1"/>
</dbReference>
<dbReference type="InterPro" id="IPR036890">
    <property type="entry name" value="HATPase_C_sf"/>
</dbReference>
<keyword evidence="4 9" id="KW-0597">Phosphoprotein</keyword>
<evidence type="ECO:0000256" key="4">
    <source>
        <dbReference type="ARBA" id="ARBA00022553"/>
    </source>
</evidence>
<dbReference type="SUPFAM" id="SSF50341">
    <property type="entry name" value="CheW-like"/>
    <property type="match status" value="1"/>
</dbReference>
<keyword evidence="15" id="KW-1185">Reference proteome</keyword>
<dbReference type="Proteomes" id="UP000569732">
    <property type="component" value="Unassembled WGS sequence"/>
</dbReference>
<feature type="region of interest" description="Disordered" evidence="10">
    <location>
        <begin position="324"/>
        <end position="394"/>
    </location>
</feature>
<dbReference type="InterPro" id="IPR005467">
    <property type="entry name" value="His_kinase_dom"/>
</dbReference>
<dbReference type="PROSITE" id="PS50851">
    <property type="entry name" value="CHEW"/>
    <property type="match status" value="1"/>
</dbReference>
<feature type="region of interest" description="Disordered" evidence="10">
    <location>
        <begin position="129"/>
        <end position="171"/>
    </location>
</feature>
<dbReference type="AlphaFoldDB" id="A0A853I8B1"/>
<dbReference type="SMART" id="SM00387">
    <property type="entry name" value="HATPase_c"/>
    <property type="match status" value="1"/>
</dbReference>
<dbReference type="InterPro" id="IPR037006">
    <property type="entry name" value="CheA-like_homodim_sf"/>
</dbReference>
<dbReference type="SMART" id="SM01231">
    <property type="entry name" value="H-kinase_dim"/>
    <property type="match status" value="1"/>
</dbReference>
<comment type="function">
    <text evidence="8">Involved in the transmission of sensory signals from the chemoreceptors to the flagellar motors. CheA is autophosphorylated; it can transfer its phosphate group to either CheB or CheY.</text>
</comment>
<dbReference type="InterPro" id="IPR008207">
    <property type="entry name" value="Sig_transdc_His_kin_Hpt_dom"/>
</dbReference>
<dbReference type="PANTHER" id="PTHR43395">
    <property type="entry name" value="SENSOR HISTIDINE KINASE CHEA"/>
    <property type="match status" value="1"/>
</dbReference>